<evidence type="ECO:0000256" key="3">
    <source>
        <dbReference type="ARBA" id="ARBA00022553"/>
    </source>
</evidence>
<dbReference type="SMART" id="SM00388">
    <property type="entry name" value="HisKA"/>
    <property type="match status" value="1"/>
</dbReference>
<dbReference type="EMBL" id="MLJW01001738">
    <property type="protein sequence ID" value="OIQ76923.1"/>
    <property type="molecule type" value="Genomic_DNA"/>
</dbReference>
<dbReference type="CDD" id="cd00082">
    <property type="entry name" value="HisKA"/>
    <property type="match status" value="1"/>
</dbReference>
<keyword evidence="3" id="KW-0597">Phosphoprotein</keyword>
<dbReference type="SUPFAM" id="SSF55785">
    <property type="entry name" value="PYP-like sensor domain (PAS domain)"/>
    <property type="match status" value="2"/>
</dbReference>
<sequence length="528" mass="58301">MNRYETQSPAPADEPAPEASDVHALAESERRYRALFENMNAGFVLFEVVDATPEHPADLLIVAANRGFEATTGLRREAVVGHRLRDAVPGIEHDAFDWIGTYTRVALTGQALQFEQNSARLGAHYSVSAYQAAPRQCAVTFVDISERRRAETALRDSEARLRTILDGVDAYIYLKDTQGRYLFANAAVRQLWRAELDDIVGHGDEHFFDEATARNIRRNDQRVLEFGETVRADETNTVSHDGRRRSYISVKLPLRRADGSVYALCGISTDITERVDIEEQIRALNAGLEQRVAERTAELIAANQELDAFAYAVSHDLRAPLRAMSGFASIIKEEHGAALDSDALALLDEIDAAGARMGALIEGLLTVSRSTRGELQRVEVDVSALAEQGLAQLQRLEPQRSVRWSVEPGIFAYADSAMLDAVMQNLIGNAWKYTAATADASIRVYCDEGDGHSWICVADNGAGFDMRHAHRLFKPFQRLHRHDEFPGLGIGLATVHRIVHRHGGEVDAHGEPGAGATLRFTLPDPATR</sequence>
<dbReference type="InterPro" id="IPR036890">
    <property type="entry name" value="HATPase_C_sf"/>
</dbReference>
<dbReference type="Pfam" id="PF02518">
    <property type="entry name" value="HATPase_c"/>
    <property type="match status" value="1"/>
</dbReference>
<evidence type="ECO:0000256" key="2">
    <source>
        <dbReference type="ARBA" id="ARBA00012438"/>
    </source>
</evidence>
<dbReference type="InterPro" id="IPR035965">
    <property type="entry name" value="PAS-like_dom_sf"/>
</dbReference>
<evidence type="ECO:0000256" key="6">
    <source>
        <dbReference type="ARBA" id="ARBA00023136"/>
    </source>
</evidence>
<dbReference type="GO" id="GO:0016020">
    <property type="term" value="C:membrane"/>
    <property type="evidence" value="ECO:0007669"/>
    <property type="project" value="UniProtKB-SubCell"/>
</dbReference>
<dbReference type="PROSITE" id="PS50112">
    <property type="entry name" value="PAS"/>
    <property type="match status" value="1"/>
</dbReference>
<evidence type="ECO:0000256" key="5">
    <source>
        <dbReference type="ARBA" id="ARBA00022777"/>
    </source>
</evidence>
<comment type="caution">
    <text evidence="11">The sequence shown here is derived from an EMBL/GenBank/DDBJ whole genome shotgun (WGS) entry which is preliminary data.</text>
</comment>
<evidence type="ECO:0000256" key="4">
    <source>
        <dbReference type="ARBA" id="ARBA00022679"/>
    </source>
</evidence>
<dbReference type="Gene3D" id="1.10.287.130">
    <property type="match status" value="1"/>
</dbReference>
<evidence type="ECO:0000256" key="1">
    <source>
        <dbReference type="ARBA" id="ARBA00000085"/>
    </source>
</evidence>
<dbReference type="InterPro" id="IPR036097">
    <property type="entry name" value="HisK_dim/P_sf"/>
</dbReference>
<dbReference type="SMART" id="SM00387">
    <property type="entry name" value="HATPase_c"/>
    <property type="match status" value="1"/>
</dbReference>
<dbReference type="PANTHER" id="PTHR42878">
    <property type="entry name" value="TWO-COMPONENT HISTIDINE KINASE"/>
    <property type="match status" value="1"/>
</dbReference>
<dbReference type="InterPro" id="IPR003661">
    <property type="entry name" value="HisK_dim/P_dom"/>
</dbReference>
<feature type="domain" description="PAS" evidence="9">
    <location>
        <begin position="157"/>
        <end position="227"/>
    </location>
</feature>
<dbReference type="GO" id="GO:0000156">
    <property type="term" value="F:phosphorelay response regulator activity"/>
    <property type="evidence" value="ECO:0007669"/>
    <property type="project" value="TreeGrafter"/>
</dbReference>
<dbReference type="AlphaFoldDB" id="A0A1J5QHC3"/>
<dbReference type="PRINTS" id="PR00344">
    <property type="entry name" value="BCTRLSENSOR"/>
</dbReference>
<gene>
    <name evidence="11" type="primary">cph1_44</name>
    <name evidence="11" type="ORF">GALL_413890</name>
</gene>
<name>A0A1J5QHC3_9ZZZZ</name>
<dbReference type="InterPro" id="IPR050351">
    <property type="entry name" value="BphY/WalK/GraS-like"/>
</dbReference>
<dbReference type="EC" id="2.7.13.3" evidence="2"/>
<dbReference type="GO" id="GO:0007234">
    <property type="term" value="P:osmosensory signaling via phosphorelay pathway"/>
    <property type="evidence" value="ECO:0007669"/>
    <property type="project" value="TreeGrafter"/>
</dbReference>
<accession>A0A1J5QHC3</accession>
<dbReference type="Gene3D" id="3.30.450.20">
    <property type="entry name" value="PAS domain"/>
    <property type="match status" value="2"/>
</dbReference>
<proteinExistence type="predicted"/>
<evidence type="ECO:0000313" key="11">
    <source>
        <dbReference type="EMBL" id="OIQ76923.1"/>
    </source>
</evidence>
<dbReference type="InterPro" id="IPR003594">
    <property type="entry name" value="HATPase_dom"/>
</dbReference>
<dbReference type="GO" id="GO:0030295">
    <property type="term" value="F:protein kinase activator activity"/>
    <property type="evidence" value="ECO:0007669"/>
    <property type="project" value="TreeGrafter"/>
</dbReference>
<dbReference type="PANTHER" id="PTHR42878:SF15">
    <property type="entry name" value="BACTERIOPHYTOCHROME"/>
    <property type="match status" value="1"/>
</dbReference>
<dbReference type="SMART" id="SM00091">
    <property type="entry name" value="PAS"/>
    <property type="match status" value="2"/>
</dbReference>
<dbReference type="InterPro" id="IPR000700">
    <property type="entry name" value="PAS-assoc_C"/>
</dbReference>
<dbReference type="NCBIfam" id="TIGR00229">
    <property type="entry name" value="sensory_box"/>
    <property type="match status" value="2"/>
</dbReference>
<dbReference type="InterPro" id="IPR004358">
    <property type="entry name" value="Sig_transdc_His_kin-like_C"/>
</dbReference>
<dbReference type="PROSITE" id="PS50109">
    <property type="entry name" value="HIS_KIN"/>
    <property type="match status" value="1"/>
</dbReference>
<dbReference type="Pfam" id="PF08448">
    <property type="entry name" value="PAS_4"/>
    <property type="match status" value="1"/>
</dbReference>
<dbReference type="InterPro" id="IPR005467">
    <property type="entry name" value="His_kinase_dom"/>
</dbReference>
<keyword evidence="4 11" id="KW-0808">Transferase</keyword>
<feature type="region of interest" description="Disordered" evidence="7">
    <location>
        <begin position="1"/>
        <end position="24"/>
    </location>
</feature>
<feature type="compositionally biased region" description="Low complexity" evidence="7">
    <location>
        <begin position="8"/>
        <end position="19"/>
    </location>
</feature>
<dbReference type="PROSITE" id="PS50113">
    <property type="entry name" value="PAC"/>
    <property type="match status" value="1"/>
</dbReference>
<dbReference type="FunFam" id="3.30.565.10:FF:000006">
    <property type="entry name" value="Sensor histidine kinase WalK"/>
    <property type="match status" value="1"/>
</dbReference>
<evidence type="ECO:0000259" key="8">
    <source>
        <dbReference type="PROSITE" id="PS50109"/>
    </source>
</evidence>
<dbReference type="InterPro" id="IPR013656">
    <property type="entry name" value="PAS_4"/>
</dbReference>
<feature type="region of interest" description="Disordered" evidence="7">
    <location>
        <begin position="505"/>
        <end position="528"/>
    </location>
</feature>
<comment type="catalytic activity">
    <reaction evidence="1">
        <text>ATP + protein L-histidine = ADP + protein N-phospho-L-histidine.</text>
        <dbReference type="EC" id="2.7.13.3"/>
    </reaction>
</comment>
<dbReference type="Pfam" id="PF13188">
    <property type="entry name" value="PAS_8"/>
    <property type="match status" value="1"/>
</dbReference>
<keyword evidence="6" id="KW-0472">Membrane</keyword>
<keyword evidence="5" id="KW-0418">Kinase</keyword>
<dbReference type="SUPFAM" id="SSF47384">
    <property type="entry name" value="Homodimeric domain of signal transducing histidine kinase"/>
    <property type="match status" value="1"/>
</dbReference>
<dbReference type="Pfam" id="PF00512">
    <property type="entry name" value="HisKA"/>
    <property type="match status" value="1"/>
</dbReference>
<reference evidence="11" key="1">
    <citation type="submission" date="2016-10" db="EMBL/GenBank/DDBJ databases">
        <title>Sequence of Gallionella enrichment culture.</title>
        <authorList>
            <person name="Poehlein A."/>
            <person name="Muehling M."/>
            <person name="Daniel R."/>
        </authorList>
    </citation>
    <scope>NUCLEOTIDE SEQUENCE</scope>
</reference>
<protein>
    <recommendedName>
        <fullName evidence="2">histidine kinase</fullName>
        <ecNumber evidence="2">2.7.13.3</ecNumber>
    </recommendedName>
</protein>
<organism evidence="11">
    <name type="scientific">mine drainage metagenome</name>
    <dbReference type="NCBI Taxonomy" id="410659"/>
    <lineage>
        <taxon>unclassified sequences</taxon>
        <taxon>metagenomes</taxon>
        <taxon>ecological metagenomes</taxon>
    </lineage>
</organism>
<feature type="domain" description="PAC" evidence="10">
    <location>
        <begin position="231"/>
        <end position="283"/>
    </location>
</feature>
<evidence type="ECO:0000259" key="9">
    <source>
        <dbReference type="PROSITE" id="PS50112"/>
    </source>
</evidence>
<dbReference type="InterPro" id="IPR000014">
    <property type="entry name" value="PAS"/>
</dbReference>
<dbReference type="SUPFAM" id="SSF55874">
    <property type="entry name" value="ATPase domain of HSP90 chaperone/DNA topoisomerase II/histidine kinase"/>
    <property type="match status" value="1"/>
</dbReference>
<evidence type="ECO:0000259" key="10">
    <source>
        <dbReference type="PROSITE" id="PS50113"/>
    </source>
</evidence>
<evidence type="ECO:0000256" key="7">
    <source>
        <dbReference type="SAM" id="MobiDB-lite"/>
    </source>
</evidence>
<dbReference type="GO" id="GO:0000155">
    <property type="term" value="F:phosphorelay sensor kinase activity"/>
    <property type="evidence" value="ECO:0007669"/>
    <property type="project" value="InterPro"/>
</dbReference>
<feature type="domain" description="Histidine kinase" evidence="8">
    <location>
        <begin position="312"/>
        <end position="526"/>
    </location>
</feature>
<dbReference type="Gene3D" id="3.30.565.10">
    <property type="entry name" value="Histidine kinase-like ATPase, C-terminal domain"/>
    <property type="match status" value="1"/>
</dbReference>